<evidence type="ECO:0000256" key="1">
    <source>
        <dbReference type="ARBA" id="ARBA00005058"/>
    </source>
</evidence>
<dbReference type="InterPro" id="IPR000845">
    <property type="entry name" value="Nucleoside_phosphorylase_d"/>
</dbReference>
<comment type="catalytic activity">
    <reaction evidence="6">
        <text>inosine + phosphate = alpha-D-ribose 1-phosphate + hypoxanthine</text>
        <dbReference type="Rhea" id="RHEA:27646"/>
        <dbReference type="ChEBI" id="CHEBI:17368"/>
        <dbReference type="ChEBI" id="CHEBI:17596"/>
        <dbReference type="ChEBI" id="CHEBI:43474"/>
        <dbReference type="ChEBI" id="CHEBI:57720"/>
        <dbReference type="EC" id="2.4.2.1"/>
    </reaction>
</comment>
<dbReference type="InterPro" id="IPR011268">
    <property type="entry name" value="Purine_phosphorylase"/>
</dbReference>
<dbReference type="SUPFAM" id="SSF53167">
    <property type="entry name" value="Purine and uridine phosphorylases"/>
    <property type="match status" value="1"/>
</dbReference>
<dbReference type="AlphaFoldDB" id="A0A914Y101"/>
<proteinExistence type="inferred from homology"/>
<dbReference type="Proteomes" id="UP000887577">
    <property type="component" value="Unplaced"/>
</dbReference>
<dbReference type="InterPro" id="IPR035994">
    <property type="entry name" value="Nucleoside_phosphorylase_sf"/>
</dbReference>
<evidence type="ECO:0000256" key="4">
    <source>
        <dbReference type="ARBA" id="ARBA00022676"/>
    </source>
</evidence>
<dbReference type="Pfam" id="PF01048">
    <property type="entry name" value="PNP_UDP_1"/>
    <property type="match status" value="1"/>
</dbReference>
<evidence type="ECO:0000256" key="6">
    <source>
        <dbReference type="ARBA" id="ARBA00023918"/>
    </source>
</evidence>
<evidence type="ECO:0000256" key="2">
    <source>
        <dbReference type="ARBA" id="ARBA00006751"/>
    </source>
</evidence>
<reference evidence="13" key="1">
    <citation type="submission" date="2022-11" db="UniProtKB">
        <authorList>
            <consortium name="WormBaseParasite"/>
        </authorList>
    </citation>
    <scope>IDENTIFICATION</scope>
</reference>
<evidence type="ECO:0000313" key="12">
    <source>
        <dbReference type="Proteomes" id="UP000887577"/>
    </source>
</evidence>
<dbReference type="PANTHER" id="PTHR11904">
    <property type="entry name" value="METHYLTHIOADENOSINE/PURINE NUCLEOSIDE PHOSPHORYLASE"/>
    <property type="match status" value="1"/>
</dbReference>
<keyword evidence="12" id="KW-1185">Reference proteome</keyword>
<dbReference type="GO" id="GO:0004731">
    <property type="term" value="F:purine-nucleoside phosphorylase activity"/>
    <property type="evidence" value="ECO:0007669"/>
    <property type="project" value="UniProtKB-EC"/>
</dbReference>
<dbReference type="PANTHER" id="PTHR11904:SF9">
    <property type="entry name" value="PURINE NUCLEOSIDE PHOSPHORYLASE-RELATED"/>
    <property type="match status" value="1"/>
</dbReference>
<dbReference type="WBParaSite" id="PSU_v2.g11516.t1">
    <property type="protein sequence ID" value="PSU_v2.g11516.t1"/>
    <property type="gene ID" value="PSU_v2.g11516"/>
</dbReference>
<keyword evidence="4" id="KW-0328">Glycosyltransferase</keyword>
<dbReference type="GO" id="GO:0009116">
    <property type="term" value="P:nucleoside metabolic process"/>
    <property type="evidence" value="ECO:0007669"/>
    <property type="project" value="InterPro"/>
</dbReference>
<evidence type="ECO:0000313" key="13">
    <source>
        <dbReference type="WBParaSite" id="PSU_v2.g11516.t1"/>
    </source>
</evidence>
<evidence type="ECO:0000256" key="3">
    <source>
        <dbReference type="ARBA" id="ARBA00011886"/>
    </source>
</evidence>
<name>A0A914Y101_9BILA</name>
<evidence type="ECO:0000256" key="9">
    <source>
        <dbReference type="ARBA" id="ARBA00023970"/>
    </source>
</evidence>
<evidence type="ECO:0000256" key="8">
    <source>
        <dbReference type="ARBA" id="ARBA00023950"/>
    </source>
</evidence>
<feature type="domain" description="Nucleoside phosphorylase" evidence="11">
    <location>
        <begin position="2"/>
        <end position="87"/>
    </location>
</feature>
<evidence type="ECO:0000256" key="5">
    <source>
        <dbReference type="ARBA" id="ARBA00022679"/>
    </source>
</evidence>
<evidence type="ECO:0000259" key="11">
    <source>
        <dbReference type="Pfam" id="PF01048"/>
    </source>
</evidence>
<comment type="pathway">
    <text evidence="1">Purine metabolism; purine nucleoside salvage.</text>
</comment>
<sequence>MTGGPNYETAAEIRFLHAIGGNAVGSSTCHEVAVARQCGIKVFGFSLITNKANSEDEDEEEKIDHEKVFDAAKNAEKHACAFVEEFVKQLKFEK</sequence>
<keyword evidence="5" id="KW-0808">Transferase</keyword>
<organism evidence="12 13">
    <name type="scientific">Panagrolaimus superbus</name>
    <dbReference type="NCBI Taxonomy" id="310955"/>
    <lineage>
        <taxon>Eukaryota</taxon>
        <taxon>Metazoa</taxon>
        <taxon>Ecdysozoa</taxon>
        <taxon>Nematoda</taxon>
        <taxon>Chromadorea</taxon>
        <taxon>Rhabditida</taxon>
        <taxon>Tylenchina</taxon>
        <taxon>Panagrolaimomorpha</taxon>
        <taxon>Panagrolaimoidea</taxon>
        <taxon>Panagrolaimidae</taxon>
        <taxon>Panagrolaimus</taxon>
    </lineage>
</organism>
<dbReference type="EC" id="2.4.2.1" evidence="3"/>
<protein>
    <recommendedName>
        <fullName evidence="3">purine-nucleoside phosphorylase</fullName>
        <ecNumber evidence="3">2.4.2.1</ecNumber>
    </recommendedName>
    <alternativeName>
        <fullName evidence="10">Inosine-guanosine phosphorylase</fullName>
    </alternativeName>
</protein>
<accession>A0A914Y101</accession>
<comment type="similarity">
    <text evidence="2">Belongs to the PNP/MTAP phosphorylase family.</text>
</comment>
<evidence type="ECO:0000256" key="7">
    <source>
        <dbReference type="ARBA" id="ARBA00023929"/>
    </source>
</evidence>
<evidence type="ECO:0000256" key="10">
    <source>
        <dbReference type="ARBA" id="ARBA00031036"/>
    </source>
</evidence>
<dbReference type="GO" id="GO:0005737">
    <property type="term" value="C:cytoplasm"/>
    <property type="evidence" value="ECO:0007669"/>
    <property type="project" value="TreeGrafter"/>
</dbReference>
<dbReference type="Gene3D" id="3.40.50.1580">
    <property type="entry name" value="Nucleoside phosphorylase domain"/>
    <property type="match status" value="1"/>
</dbReference>
<comment type="catalytic activity">
    <reaction evidence="7">
        <text>2'-deoxyguanosine + phosphate = 2-deoxy-alpha-D-ribose 1-phosphate + guanine</text>
        <dbReference type="Rhea" id="RHEA:27738"/>
        <dbReference type="ChEBI" id="CHEBI:16235"/>
        <dbReference type="ChEBI" id="CHEBI:17172"/>
        <dbReference type="ChEBI" id="CHEBI:43474"/>
        <dbReference type="ChEBI" id="CHEBI:57259"/>
        <dbReference type="EC" id="2.4.2.1"/>
    </reaction>
</comment>
<comment type="catalytic activity">
    <reaction evidence="8">
        <text>2'-deoxyinosine + phosphate = 2-deoxy-alpha-D-ribose 1-phosphate + hypoxanthine</text>
        <dbReference type="Rhea" id="RHEA:27750"/>
        <dbReference type="ChEBI" id="CHEBI:17368"/>
        <dbReference type="ChEBI" id="CHEBI:28997"/>
        <dbReference type="ChEBI" id="CHEBI:43474"/>
        <dbReference type="ChEBI" id="CHEBI:57259"/>
        <dbReference type="EC" id="2.4.2.1"/>
    </reaction>
</comment>
<comment type="catalytic activity">
    <reaction evidence="9">
        <text>guanosine + phosphate = alpha-D-ribose 1-phosphate + guanine</text>
        <dbReference type="Rhea" id="RHEA:13233"/>
        <dbReference type="ChEBI" id="CHEBI:16235"/>
        <dbReference type="ChEBI" id="CHEBI:16750"/>
        <dbReference type="ChEBI" id="CHEBI:43474"/>
        <dbReference type="ChEBI" id="CHEBI:57720"/>
        <dbReference type="EC" id="2.4.2.1"/>
    </reaction>
</comment>